<dbReference type="PANTHER" id="PTHR33284">
    <property type="entry name" value="RIBOSOMAL PROTEIN L25/GLN-TRNA SYNTHETASE, ANTI-CODON-BINDING DOMAIN-CONTAINING PROTEIN"/>
    <property type="match status" value="1"/>
</dbReference>
<proteinExistence type="inferred from homology"/>
<evidence type="ECO:0000256" key="5">
    <source>
        <dbReference type="HAMAP-Rule" id="MF_01334"/>
    </source>
</evidence>
<feature type="domain" description="Large ribosomal subunit protein bL25 L25" evidence="6">
    <location>
        <begin position="6"/>
        <end position="92"/>
    </location>
</feature>
<dbReference type="HAMAP" id="MF_01334">
    <property type="entry name" value="Ribosomal_bL25_CTC"/>
    <property type="match status" value="1"/>
</dbReference>
<dbReference type="InterPro" id="IPR037121">
    <property type="entry name" value="Ribosomal_bL25_C"/>
</dbReference>
<dbReference type="PANTHER" id="PTHR33284:SF1">
    <property type="entry name" value="RIBOSOMAL PROTEIN L25_GLN-TRNA SYNTHETASE, ANTI-CODON-BINDING DOMAIN-CONTAINING PROTEIN"/>
    <property type="match status" value="1"/>
</dbReference>
<dbReference type="KEGG" id="tzo:THMIRHAT_19590"/>
<sequence>MSLVWNAEVRSDEGKGASRRLRNTGKVPGIIYGAGIEPQSVAFASNFVTRVLQDADLFNTVLTVEVAGAQQSCIIKDMQRHPATGAISHIDMQRTDESSYLTKRVPIKFVGAAVAPGVKMGGMMSYMQTNIEVKALAKDLPAFITVDVSNMEAQTSLRLSQLAMPEGVSIVALSHGNSDYDQAVVGIGKPKAAK</sequence>
<dbReference type="Gene3D" id="2.170.120.20">
    <property type="entry name" value="Ribosomal protein L25, beta domain"/>
    <property type="match status" value="1"/>
</dbReference>
<comment type="similarity">
    <text evidence="5">Belongs to the bacterial ribosomal protein bL25 family. CTC subfamily.</text>
</comment>
<dbReference type="SUPFAM" id="SSF50715">
    <property type="entry name" value="Ribosomal protein L25-like"/>
    <property type="match status" value="1"/>
</dbReference>
<dbReference type="AlphaFoldDB" id="A0A6F8PQ16"/>
<evidence type="ECO:0000256" key="2">
    <source>
        <dbReference type="ARBA" id="ARBA00022884"/>
    </source>
</evidence>
<keyword evidence="3 5" id="KW-0689">Ribosomal protein</keyword>
<keyword evidence="1 5" id="KW-0699">rRNA-binding</keyword>
<evidence type="ECO:0000256" key="4">
    <source>
        <dbReference type="ARBA" id="ARBA00023274"/>
    </source>
</evidence>
<dbReference type="Pfam" id="PF14693">
    <property type="entry name" value="Ribosomal_TL5_C"/>
    <property type="match status" value="1"/>
</dbReference>
<dbReference type="EMBL" id="AP021888">
    <property type="protein sequence ID" value="BBP44213.1"/>
    <property type="molecule type" value="Genomic_DNA"/>
</dbReference>
<dbReference type="RefSeq" id="WP_173291952.1">
    <property type="nucleotide sequence ID" value="NZ_AP021888.1"/>
</dbReference>
<accession>A0A6F8PQ16</accession>
<name>A0A6F8PQ16_9GAMM</name>
<dbReference type="GO" id="GO:0008097">
    <property type="term" value="F:5S rRNA binding"/>
    <property type="evidence" value="ECO:0007669"/>
    <property type="project" value="InterPro"/>
</dbReference>
<keyword evidence="9" id="KW-1185">Reference proteome</keyword>
<evidence type="ECO:0000259" key="7">
    <source>
        <dbReference type="Pfam" id="PF14693"/>
    </source>
</evidence>
<gene>
    <name evidence="5 8" type="primary">rplY</name>
    <name evidence="5" type="synonym">ctc</name>
    <name evidence="8" type="ORF">THMIRHAT_19590</name>
</gene>
<dbReference type="NCBIfam" id="NF004612">
    <property type="entry name" value="PRK05943.1"/>
    <property type="match status" value="1"/>
</dbReference>
<dbReference type="Gene3D" id="2.40.240.10">
    <property type="entry name" value="Ribosomal Protein L25, Chain P"/>
    <property type="match status" value="1"/>
</dbReference>
<feature type="domain" description="Large ribosomal subunit protein bL25 beta" evidence="7">
    <location>
        <begin position="104"/>
        <end position="190"/>
    </location>
</feature>
<evidence type="ECO:0000256" key="1">
    <source>
        <dbReference type="ARBA" id="ARBA00022730"/>
    </source>
</evidence>
<organism evidence="8 9">
    <name type="scientific">Thiosulfativibrio zosterae</name>
    <dbReference type="NCBI Taxonomy" id="2675053"/>
    <lineage>
        <taxon>Bacteria</taxon>
        <taxon>Pseudomonadati</taxon>
        <taxon>Pseudomonadota</taxon>
        <taxon>Gammaproteobacteria</taxon>
        <taxon>Thiotrichales</taxon>
        <taxon>Piscirickettsiaceae</taxon>
        <taxon>Thiosulfativibrio</taxon>
    </lineage>
</organism>
<evidence type="ECO:0000313" key="8">
    <source>
        <dbReference type="EMBL" id="BBP44213.1"/>
    </source>
</evidence>
<dbReference type="GO" id="GO:0003735">
    <property type="term" value="F:structural constituent of ribosome"/>
    <property type="evidence" value="ECO:0007669"/>
    <property type="project" value="InterPro"/>
</dbReference>
<comment type="subunit">
    <text evidence="5">Part of the 50S ribosomal subunit; part of the 5S rRNA/L5/L18/L25 subcomplex. Contacts the 5S rRNA. Binds to the 5S rRNA independently of L5 and L18.</text>
</comment>
<dbReference type="GO" id="GO:0022625">
    <property type="term" value="C:cytosolic large ribosomal subunit"/>
    <property type="evidence" value="ECO:0007669"/>
    <property type="project" value="TreeGrafter"/>
</dbReference>
<keyword evidence="4 5" id="KW-0687">Ribonucleoprotein</keyword>
<dbReference type="CDD" id="cd00495">
    <property type="entry name" value="Ribosomal_L25_TL5_CTC"/>
    <property type="match status" value="1"/>
</dbReference>
<dbReference type="InterPro" id="IPR001021">
    <property type="entry name" value="Ribosomal_bL25_long"/>
</dbReference>
<dbReference type="GO" id="GO:0006412">
    <property type="term" value="P:translation"/>
    <property type="evidence" value="ECO:0007669"/>
    <property type="project" value="UniProtKB-UniRule"/>
</dbReference>
<keyword evidence="2 5" id="KW-0694">RNA-binding</keyword>
<evidence type="ECO:0000313" key="9">
    <source>
        <dbReference type="Proteomes" id="UP000501466"/>
    </source>
</evidence>
<dbReference type="Pfam" id="PF01386">
    <property type="entry name" value="Ribosomal_L25p"/>
    <property type="match status" value="1"/>
</dbReference>
<dbReference type="InterPro" id="IPR029751">
    <property type="entry name" value="Ribosomal_L25_dom"/>
</dbReference>
<dbReference type="InterPro" id="IPR020056">
    <property type="entry name" value="Rbsml_bL25/Gln-tRNA_synth_N"/>
</dbReference>
<dbReference type="NCBIfam" id="TIGR00731">
    <property type="entry name" value="bL25_bact_ctc"/>
    <property type="match status" value="1"/>
</dbReference>
<reference evidence="9" key="1">
    <citation type="submission" date="2019-11" db="EMBL/GenBank/DDBJ databases">
        <title>Isolation and characterization of two novel species in the genus Thiomicrorhabdus.</title>
        <authorList>
            <person name="Mochizuki J."/>
            <person name="Kojima H."/>
            <person name="Fukui M."/>
        </authorList>
    </citation>
    <scope>NUCLEOTIDE SEQUENCE [LARGE SCALE GENOMIC DNA]</scope>
    <source>
        <strain evidence="9">AkT22</strain>
    </source>
</reference>
<evidence type="ECO:0000256" key="3">
    <source>
        <dbReference type="ARBA" id="ARBA00022980"/>
    </source>
</evidence>
<dbReference type="InterPro" id="IPR020930">
    <property type="entry name" value="Ribosomal_uL5_bac-type"/>
</dbReference>
<protein>
    <recommendedName>
        <fullName evidence="5">Large ribosomal subunit protein bL25</fullName>
    </recommendedName>
    <alternativeName>
        <fullName evidence="5">General stress protein CTC</fullName>
    </alternativeName>
</protein>
<dbReference type="Proteomes" id="UP000501466">
    <property type="component" value="Chromosome"/>
</dbReference>
<dbReference type="InterPro" id="IPR020057">
    <property type="entry name" value="Ribosomal_bL25_b-dom"/>
</dbReference>
<evidence type="ECO:0000259" key="6">
    <source>
        <dbReference type="Pfam" id="PF01386"/>
    </source>
</evidence>
<dbReference type="NCBIfam" id="NF004130">
    <property type="entry name" value="PRK05618.1-5"/>
    <property type="match status" value="1"/>
</dbReference>
<comment type="function">
    <text evidence="5">This is one of the proteins that binds to the 5S RNA in the ribosome where it forms part of the central protuberance.</text>
</comment>
<dbReference type="InterPro" id="IPR011035">
    <property type="entry name" value="Ribosomal_bL25/Gln-tRNA_synth"/>
</dbReference>